<evidence type="ECO:0000313" key="1">
    <source>
        <dbReference type="EMBL" id="HIU34121.1"/>
    </source>
</evidence>
<protein>
    <submittedName>
        <fullName evidence="1">DNA-binding protein</fullName>
    </submittedName>
</protein>
<comment type="caution">
    <text evidence="1">The sequence shown here is derived from an EMBL/GenBank/DDBJ whole genome shotgun (WGS) entry which is preliminary data.</text>
</comment>
<keyword evidence="1" id="KW-0238">DNA-binding</keyword>
<proteinExistence type="predicted"/>
<dbReference type="AlphaFoldDB" id="A0A9D1LCU9"/>
<reference evidence="1" key="1">
    <citation type="submission" date="2020-10" db="EMBL/GenBank/DDBJ databases">
        <authorList>
            <person name="Gilroy R."/>
        </authorList>
    </citation>
    <scope>NUCLEOTIDE SEQUENCE</scope>
    <source>
        <strain evidence="1">ChiHcec3-11533</strain>
    </source>
</reference>
<dbReference type="Pfam" id="PF20063">
    <property type="entry name" value="DUF6462"/>
    <property type="match status" value="1"/>
</dbReference>
<dbReference type="InterPro" id="IPR038148">
    <property type="entry name" value="Tn1545/Tn916_Xis"/>
</dbReference>
<dbReference type="Proteomes" id="UP000824072">
    <property type="component" value="Unassembled WGS sequence"/>
</dbReference>
<dbReference type="EMBL" id="DVMU01000136">
    <property type="protein sequence ID" value="HIU34121.1"/>
    <property type="molecule type" value="Genomic_DNA"/>
</dbReference>
<reference evidence="1" key="2">
    <citation type="journal article" date="2021" name="PeerJ">
        <title>Extensive microbial diversity within the chicken gut microbiome revealed by metagenomics and culture.</title>
        <authorList>
            <person name="Gilroy R."/>
            <person name="Ravi A."/>
            <person name="Getino M."/>
            <person name="Pursley I."/>
            <person name="Horton D.L."/>
            <person name="Alikhan N.F."/>
            <person name="Baker D."/>
            <person name="Gharbi K."/>
            <person name="Hall N."/>
            <person name="Watson M."/>
            <person name="Adriaenssens E.M."/>
            <person name="Foster-Nyarko E."/>
            <person name="Jarju S."/>
            <person name="Secka A."/>
            <person name="Antonio M."/>
            <person name="Oren A."/>
            <person name="Chaudhuri R.R."/>
            <person name="La Ragione R."/>
            <person name="Hildebrand F."/>
            <person name="Pallen M.J."/>
        </authorList>
    </citation>
    <scope>NUCLEOTIDE SEQUENCE</scope>
    <source>
        <strain evidence="1">ChiHcec3-11533</strain>
    </source>
</reference>
<organism evidence="1 2">
    <name type="scientific">Candidatus Pullichristensenella excrementigallinarum</name>
    <dbReference type="NCBI Taxonomy" id="2840907"/>
    <lineage>
        <taxon>Bacteria</taxon>
        <taxon>Bacillati</taxon>
        <taxon>Bacillota</taxon>
        <taxon>Clostridia</taxon>
        <taxon>Candidatus Pullichristensenella</taxon>
    </lineage>
</organism>
<dbReference type="InterPro" id="IPR045591">
    <property type="entry name" value="DUF6462"/>
</dbReference>
<dbReference type="GO" id="GO:0003677">
    <property type="term" value="F:DNA binding"/>
    <property type="evidence" value="ECO:0007669"/>
    <property type="project" value="UniProtKB-KW"/>
</dbReference>
<dbReference type="Gene3D" id="3.90.105.50">
    <property type="match status" value="1"/>
</dbReference>
<accession>A0A9D1LCU9</accession>
<evidence type="ECO:0000313" key="2">
    <source>
        <dbReference type="Proteomes" id="UP000824072"/>
    </source>
</evidence>
<gene>
    <name evidence="1" type="ORF">IAB02_06110</name>
</gene>
<name>A0A9D1LCU9_9FIRM</name>
<sequence length="84" mass="9814">MSGNAWMYSDQIDDEDLEFMKHEFVTYSMACAYYGLGLKPVTRLSHECGAVYKIGRKVLIRRSIFEAYLRKQQKREGGKRNEQA</sequence>